<dbReference type="RefSeq" id="WP_074646832.1">
    <property type="nucleotide sequence ID" value="NZ_CYSA01000027.1"/>
</dbReference>
<evidence type="ECO:0000313" key="1">
    <source>
        <dbReference type="EMBL" id="CUH67971.1"/>
    </source>
</evidence>
<evidence type="ECO:0000313" key="2">
    <source>
        <dbReference type="Proteomes" id="UP000051587"/>
    </source>
</evidence>
<organism evidence="1 2">
    <name type="scientific">Thalassovita gelatinovora</name>
    <name type="common">Thalassobius gelatinovorus</name>
    <dbReference type="NCBI Taxonomy" id="53501"/>
    <lineage>
        <taxon>Bacteria</taxon>
        <taxon>Pseudomonadati</taxon>
        <taxon>Pseudomonadota</taxon>
        <taxon>Alphaproteobacteria</taxon>
        <taxon>Rhodobacterales</taxon>
        <taxon>Roseobacteraceae</taxon>
        <taxon>Thalassovita</taxon>
    </lineage>
</organism>
<dbReference type="InterPro" id="IPR014915">
    <property type="entry name" value="Phage_TLS_TfmB"/>
</dbReference>
<dbReference type="STRING" id="53501.SAMN04488043_104185"/>
<dbReference type="Proteomes" id="UP000051587">
    <property type="component" value="Unassembled WGS sequence"/>
</dbReference>
<dbReference type="Pfam" id="PF08809">
    <property type="entry name" value="DUF1799"/>
    <property type="match status" value="1"/>
</dbReference>
<sequence length="89" mass="9699">MTPEDLGKPDRQGVWVMHEAAVSAFLVVATQWREVANRDGPARVTGLDYTAAKAGLEMAGITIGPDDFTRLRIIESGAVAAMNEERGWR</sequence>
<reference evidence="1 2" key="1">
    <citation type="submission" date="2015-09" db="EMBL/GenBank/DDBJ databases">
        <authorList>
            <consortium name="Swine Surveillance"/>
        </authorList>
    </citation>
    <scope>NUCLEOTIDE SEQUENCE [LARGE SCALE GENOMIC DNA]</scope>
    <source>
        <strain evidence="1 2">CECT 4357</strain>
    </source>
</reference>
<dbReference type="EMBL" id="CYSA01000027">
    <property type="protein sequence ID" value="CUH67971.1"/>
    <property type="molecule type" value="Genomic_DNA"/>
</dbReference>
<proteinExistence type="predicted"/>
<gene>
    <name evidence="1" type="ORF">TG4357_03314</name>
</gene>
<keyword evidence="2" id="KW-1185">Reference proteome</keyword>
<name>A0A0P1FJ55_THAGE</name>
<dbReference type="AlphaFoldDB" id="A0A0P1FJ55"/>
<dbReference type="OrthoDB" id="7363705at2"/>
<protein>
    <submittedName>
        <fullName evidence="1">Uncharacterized protein</fullName>
    </submittedName>
</protein>
<accession>A0A0P1FJ55</accession>